<dbReference type="PANTHER" id="PTHR33494:SF1">
    <property type="entry name" value="C2H2-TYPE DOMAIN-CONTAINING PROTEIN-RELATED"/>
    <property type="match status" value="1"/>
</dbReference>
<gene>
    <name evidence="3" type="ORF">GSMUA_20480.1</name>
</gene>
<organism evidence="4 5">
    <name type="scientific">Musa acuminata subsp. malaccensis</name>
    <name type="common">Wild banana</name>
    <name type="synonym">Musa malaccensis</name>
    <dbReference type="NCBI Taxonomy" id="214687"/>
    <lineage>
        <taxon>Eukaryota</taxon>
        <taxon>Viridiplantae</taxon>
        <taxon>Streptophyta</taxon>
        <taxon>Embryophyta</taxon>
        <taxon>Tracheophyta</taxon>
        <taxon>Spermatophyta</taxon>
        <taxon>Magnoliopsida</taxon>
        <taxon>Liliopsida</taxon>
        <taxon>Zingiberales</taxon>
        <taxon>Musaceae</taxon>
        <taxon>Musa</taxon>
    </lineage>
</organism>
<proteinExistence type="predicted"/>
<dbReference type="InParanoid" id="A0A804L4C0"/>
<sequence>MSEAKIDQESGPLGLWLNKTESFVNSIHMKLQRKINLSSELTQNNSLEEQNTGNDKHNAEPRADKLRIINVPVLMLKIGSWQCVSVGEGDIAAKCFYGKKKFVWEMLRCGSKKKFEIQWSDISAIRAHFADKQPDILEVELKKPPQLFEQVSSDPRRHPMWQPIPDFTEDQSRLYRRHHLEFREGSFRKPYDKLLLENKHLFRLSHNLFENDMSPLFRVVRSGIQYSSTIPQLLHMFNQQTNNLYHSFTDHFGNQGTTDLSTWYVGNSGYMAQSFGANLLTGQPVPPFRLADENKPTNLGCTSESVDAYLPTGFLPPTGLADDKWPSSDIAFLAAAAADHSRVVNHIPNMDNRASSSGAH</sequence>
<evidence type="ECO:0000313" key="4">
    <source>
        <dbReference type="EnsemblPlants" id="Ma11_p04900.1"/>
    </source>
</evidence>
<evidence type="ECO:0000313" key="3">
    <source>
        <dbReference type="EMBL" id="CAG1863580.1"/>
    </source>
</evidence>
<evidence type="ECO:0000259" key="2">
    <source>
        <dbReference type="Pfam" id="PF24818"/>
    </source>
</evidence>
<evidence type="ECO:0000313" key="5">
    <source>
        <dbReference type="Proteomes" id="UP000012960"/>
    </source>
</evidence>
<feature type="compositionally biased region" description="Polar residues" evidence="1">
    <location>
        <begin position="42"/>
        <end position="53"/>
    </location>
</feature>
<feature type="region of interest" description="Disordered" evidence="1">
    <location>
        <begin position="42"/>
        <end position="61"/>
    </location>
</feature>
<dbReference type="PANTHER" id="PTHR33494">
    <property type="entry name" value="OS02G0793800 PROTEIN"/>
    <property type="match status" value="1"/>
</dbReference>
<keyword evidence="5" id="KW-1185">Reference proteome</keyword>
<accession>A0A804L4C0</accession>
<protein>
    <submittedName>
        <fullName evidence="3">(wild Malaysian banana) hypothetical protein</fullName>
    </submittedName>
</protein>
<reference evidence="4" key="2">
    <citation type="submission" date="2021-05" db="UniProtKB">
        <authorList>
            <consortium name="EnsemblPlants"/>
        </authorList>
    </citation>
    <scope>IDENTIFICATION</scope>
    <source>
        <strain evidence="4">subsp. malaccensis</strain>
    </source>
</reference>
<dbReference type="Pfam" id="PF24818">
    <property type="entry name" value="PH_TRF2_HOY1"/>
    <property type="match status" value="1"/>
</dbReference>
<feature type="domain" description="TRF2/HOY1 PH-like" evidence="2">
    <location>
        <begin position="70"/>
        <end position="186"/>
    </location>
</feature>
<dbReference type="EMBL" id="HG996475">
    <property type="protein sequence ID" value="CAG1863580.1"/>
    <property type="molecule type" value="Genomic_DNA"/>
</dbReference>
<evidence type="ECO:0000256" key="1">
    <source>
        <dbReference type="SAM" id="MobiDB-lite"/>
    </source>
</evidence>
<reference evidence="3" key="1">
    <citation type="submission" date="2021-03" db="EMBL/GenBank/DDBJ databases">
        <authorList>
            <consortium name="Genoscope - CEA"/>
            <person name="William W."/>
        </authorList>
    </citation>
    <scope>NUCLEOTIDE SEQUENCE</scope>
    <source>
        <strain evidence="3">Doubled-haploid Pahang</strain>
    </source>
</reference>
<dbReference type="AlphaFoldDB" id="A0A804L4C0"/>
<name>A0A804L4C0_MUSAM</name>
<dbReference type="Gramene" id="Ma11_t04900.1">
    <property type="protein sequence ID" value="Ma11_p04900.1"/>
    <property type="gene ID" value="Ma11_g04900"/>
</dbReference>
<dbReference type="OMA" id="WRLTEDF"/>
<dbReference type="Proteomes" id="UP000012960">
    <property type="component" value="Unplaced"/>
</dbReference>
<dbReference type="InterPro" id="IPR057939">
    <property type="entry name" value="TRF2_HOY1_PH"/>
</dbReference>
<dbReference type="EnsemblPlants" id="Ma11_t04900.1">
    <property type="protein sequence ID" value="Ma11_p04900.1"/>
    <property type="gene ID" value="Ma11_g04900"/>
</dbReference>